<keyword evidence="3" id="KW-1185">Reference proteome</keyword>
<evidence type="ECO:0000256" key="1">
    <source>
        <dbReference type="SAM" id="MobiDB-lite"/>
    </source>
</evidence>
<gene>
    <name evidence="2" type="ORF">WH91_20425</name>
</gene>
<sequence>MLRPRAHVRKAEFLEKRTDMALMVVNPKPLLDDPLEVNSAPPHNAINCQVWAGFDDLDQFHLLILRQPRRLTGGPMIEQAVRAVSIEPMHPIAERLPVHAAHPCSVGPAQSVQDRRQRQQPSALIGVFAP</sequence>
<comment type="caution">
    <text evidence="2">The sequence shown here is derived from an EMBL/GenBank/DDBJ whole genome shotgun (WGS) entry which is preliminary data.</text>
</comment>
<accession>A0ABR5DTC7</accession>
<evidence type="ECO:0000313" key="2">
    <source>
        <dbReference type="EMBL" id="KKC31269.1"/>
    </source>
</evidence>
<name>A0ABR5DTC7_9HYPH</name>
<proteinExistence type="predicted"/>
<feature type="region of interest" description="Disordered" evidence="1">
    <location>
        <begin position="105"/>
        <end position="130"/>
    </location>
</feature>
<dbReference type="Proteomes" id="UP000033519">
    <property type="component" value="Unassembled WGS sequence"/>
</dbReference>
<protein>
    <submittedName>
        <fullName evidence="2">Uncharacterized protein</fullName>
    </submittedName>
</protein>
<evidence type="ECO:0000313" key="3">
    <source>
        <dbReference type="Proteomes" id="UP000033519"/>
    </source>
</evidence>
<organism evidence="2 3">
    <name type="scientific">Devosia psychrophila</name>
    <dbReference type="NCBI Taxonomy" id="728005"/>
    <lineage>
        <taxon>Bacteria</taxon>
        <taxon>Pseudomonadati</taxon>
        <taxon>Pseudomonadota</taxon>
        <taxon>Alphaproteobacteria</taxon>
        <taxon>Hyphomicrobiales</taxon>
        <taxon>Devosiaceae</taxon>
        <taxon>Devosia</taxon>
    </lineage>
</organism>
<reference evidence="2 3" key="1">
    <citation type="submission" date="2015-03" db="EMBL/GenBank/DDBJ databases">
        <authorList>
            <person name="Lepp D."/>
            <person name="Hassan Y.I."/>
            <person name="Li X.-Z."/>
            <person name="Zhou T."/>
        </authorList>
    </citation>
    <scope>NUCLEOTIDE SEQUENCE [LARGE SCALE GENOMIC DNA]</scope>
    <source>
        <strain evidence="2 3">Cr7-05</strain>
    </source>
</reference>
<dbReference type="EMBL" id="LAPV01000196">
    <property type="protein sequence ID" value="KKC31269.1"/>
    <property type="molecule type" value="Genomic_DNA"/>
</dbReference>